<gene>
    <name evidence="3" type="ORF">NP493_356g02034</name>
</gene>
<dbReference type="Proteomes" id="UP001209878">
    <property type="component" value="Unassembled WGS sequence"/>
</dbReference>
<proteinExistence type="predicted"/>
<dbReference type="PANTHER" id="PTHR21178">
    <property type="entry name" value="CILIA- AND FLAGELLA-ASSOCIATED PROTEIN 61"/>
    <property type="match status" value="1"/>
</dbReference>
<feature type="compositionally biased region" description="Low complexity" evidence="1">
    <location>
        <begin position="1"/>
        <end position="17"/>
    </location>
</feature>
<evidence type="ECO:0000259" key="2">
    <source>
        <dbReference type="Pfam" id="PF23150"/>
    </source>
</evidence>
<protein>
    <recommendedName>
        <fullName evidence="2">CFAP61 dimerisation domain-containing protein</fullName>
    </recommendedName>
</protein>
<evidence type="ECO:0000313" key="4">
    <source>
        <dbReference type="Proteomes" id="UP001209878"/>
    </source>
</evidence>
<evidence type="ECO:0000256" key="1">
    <source>
        <dbReference type="SAM" id="MobiDB-lite"/>
    </source>
</evidence>
<organism evidence="3 4">
    <name type="scientific">Ridgeia piscesae</name>
    <name type="common">Tubeworm</name>
    <dbReference type="NCBI Taxonomy" id="27915"/>
    <lineage>
        <taxon>Eukaryota</taxon>
        <taxon>Metazoa</taxon>
        <taxon>Spiralia</taxon>
        <taxon>Lophotrochozoa</taxon>
        <taxon>Annelida</taxon>
        <taxon>Polychaeta</taxon>
        <taxon>Sedentaria</taxon>
        <taxon>Canalipalpata</taxon>
        <taxon>Sabellida</taxon>
        <taxon>Siboglinidae</taxon>
        <taxon>Ridgeia</taxon>
    </lineage>
</organism>
<dbReference type="PANTHER" id="PTHR21178:SF8">
    <property type="entry name" value="CILIA- AND FLAGELLA-ASSOCIATED PROTEIN 61"/>
    <property type="match status" value="1"/>
</dbReference>
<dbReference type="EMBL" id="JAODUO010000355">
    <property type="protein sequence ID" value="KAK2182404.1"/>
    <property type="molecule type" value="Genomic_DNA"/>
</dbReference>
<dbReference type="Pfam" id="PF23150">
    <property type="entry name" value="CFAP61_dimer"/>
    <property type="match status" value="1"/>
</dbReference>
<dbReference type="InterPro" id="IPR038884">
    <property type="entry name" value="CFAP61"/>
</dbReference>
<reference evidence="3" key="1">
    <citation type="journal article" date="2023" name="Mol. Biol. Evol.">
        <title>Third-Generation Sequencing Reveals the Adaptive Role of the Epigenome in Three Deep-Sea Polychaetes.</title>
        <authorList>
            <person name="Perez M."/>
            <person name="Aroh O."/>
            <person name="Sun Y."/>
            <person name="Lan Y."/>
            <person name="Juniper S.K."/>
            <person name="Young C.R."/>
            <person name="Angers B."/>
            <person name="Qian P.Y."/>
        </authorList>
    </citation>
    <scope>NUCLEOTIDE SEQUENCE</scope>
    <source>
        <strain evidence="3">R07B-5</strain>
    </source>
</reference>
<feature type="domain" description="CFAP61 dimerisation" evidence="2">
    <location>
        <begin position="255"/>
        <end position="373"/>
    </location>
</feature>
<keyword evidence="4" id="KW-1185">Reference proteome</keyword>
<comment type="caution">
    <text evidence="3">The sequence shown here is derived from an EMBL/GenBank/DDBJ whole genome shotgun (WGS) entry which is preliminary data.</text>
</comment>
<feature type="region of interest" description="Disordered" evidence="1">
    <location>
        <begin position="1"/>
        <end position="22"/>
    </location>
</feature>
<sequence length="467" mass="53286">MPTGTDISTGMTTTETETSPDRRFVGTPPKNVFIVNDAFDAGIALNWVETNVVHSEGRILLYGYRIDVFTSIQAFMTIGVPGSRIDLVLPPLGCEVGAFNDPDITKAIMSALTSADVTVYSDYVLAQWNDGVNLEEVTTVSFTSAHKPISLECQAFFGFYKKQVDYDAFKAINDACLVFDGRLVLDANFHTNDVSIRGAGPLTKFQRIYHSDQWSHANFNCKEVGIQLANALLTLFDPTLEPESPPPRDLLKLIPMYRSPKICGCFLPGEYHYLFVGKPKLNTPLEALRTQSDFGVEMVTGSIYGDPGYFRLHLNQYKSVEDITCLSKKPFPTSNLVCLYNMHERFLNNLIYRFKVNLISDFYKFFQDKGLMAVYHDRYPDFREEVRELLVTRPEPNRESLEEKIRQMFEEDITHRRVCRQLNESQLQYLKEEFVQSGAKRAIETRLLSFLSYNTYHLPMYAKPGMV</sequence>
<dbReference type="AlphaFoldDB" id="A0AAD9L303"/>
<evidence type="ECO:0000313" key="3">
    <source>
        <dbReference type="EMBL" id="KAK2182404.1"/>
    </source>
</evidence>
<accession>A0AAD9L303</accession>
<name>A0AAD9L303_RIDPI</name>
<dbReference type="InterPro" id="IPR056299">
    <property type="entry name" value="CFAP61_dimer"/>
</dbReference>